<proteinExistence type="predicted"/>
<sequence>MRPILLSRFADVTITLNTEKTDDMTIITVEGGRINMCYLMQKTKDWLAFEYLDLFRTYGQQQAMAERALRDAVTMMREAAWRWEHAEASWPELDEIGKKTCAANARDCIEWRNKIDDERKKFTD</sequence>
<gene>
    <name evidence="1" type="ORF">UFOVP191_50</name>
</gene>
<reference evidence="1" key="1">
    <citation type="submission" date="2020-05" db="EMBL/GenBank/DDBJ databases">
        <authorList>
            <person name="Chiriac C."/>
            <person name="Salcher M."/>
            <person name="Ghai R."/>
            <person name="Kavagutti S V."/>
        </authorList>
    </citation>
    <scope>NUCLEOTIDE SEQUENCE</scope>
</reference>
<name>A0A6J7WN69_9CAUD</name>
<organism evidence="1">
    <name type="scientific">uncultured Caudovirales phage</name>
    <dbReference type="NCBI Taxonomy" id="2100421"/>
    <lineage>
        <taxon>Viruses</taxon>
        <taxon>Duplodnaviria</taxon>
        <taxon>Heunggongvirae</taxon>
        <taxon>Uroviricota</taxon>
        <taxon>Caudoviricetes</taxon>
        <taxon>Peduoviridae</taxon>
        <taxon>Maltschvirus</taxon>
        <taxon>Maltschvirus maltsch</taxon>
    </lineage>
</organism>
<evidence type="ECO:0000313" key="1">
    <source>
        <dbReference type="EMBL" id="CAB5212888.1"/>
    </source>
</evidence>
<dbReference type="EMBL" id="LR798233">
    <property type="protein sequence ID" value="CAB5212888.1"/>
    <property type="molecule type" value="Genomic_DNA"/>
</dbReference>
<protein>
    <submittedName>
        <fullName evidence="1">Uncharacterized protein</fullName>
    </submittedName>
</protein>
<accession>A0A6J7WN69</accession>